<accession>A0A5C3L481</accession>
<sequence>MDRRKKLGGEFGRHRQRFWPGFRKSAVTAITSAVGQTKVIASADLLTYRKVAVSRSAVLSEIDEIRSLRRFSGIDCGRYKEAGKAGMEYRGIPSEILLVVYMSTTALFVASGLMGRKELAGFEEVTKLGGKRLLKGKTFYPDKTRITLSDASRRFIGETGGLERHNLPMLVQTWGTGKANCLLRYSKESRTPFSTAMWGNKHRHTRHEAGVYDTFWCPFGRSGSQLVVGRRRNGEARKLSSDRLPFLSPFRQSLLVINALVKRLDNVGAPDGLKAFGIWDVPISVKRVQGRRDLFVAVLGPLENVGALCMYSVDIMSDRWNNGYQLGALRGLEGSRGKLGLIG</sequence>
<dbReference type="Proteomes" id="UP000307440">
    <property type="component" value="Unassembled WGS sequence"/>
</dbReference>
<reference evidence="1 2" key="1">
    <citation type="journal article" date="2019" name="Nat. Ecol. Evol.">
        <title>Megaphylogeny resolves global patterns of mushroom evolution.</title>
        <authorList>
            <person name="Varga T."/>
            <person name="Krizsan K."/>
            <person name="Foldi C."/>
            <person name="Dima B."/>
            <person name="Sanchez-Garcia M."/>
            <person name="Sanchez-Ramirez S."/>
            <person name="Szollosi G.J."/>
            <person name="Szarkandi J.G."/>
            <person name="Papp V."/>
            <person name="Albert L."/>
            <person name="Andreopoulos W."/>
            <person name="Angelini C."/>
            <person name="Antonin V."/>
            <person name="Barry K.W."/>
            <person name="Bougher N.L."/>
            <person name="Buchanan P."/>
            <person name="Buyck B."/>
            <person name="Bense V."/>
            <person name="Catcheside P."/>
            <person name="Chovatia M."/>
            <person name="Cooper J."/>
            <person name="Damon W."/>
            <person name="Desjardin D."/>
            <person name="Finy P."/>
            <person name="Geml J."/>
            <person name="Haridas S."/>
            <person name="Hughes K."/>
            <person name="Justo A."/>
            <person name="Karasinski D."/>
            <person name="Kautmanova I."/>
            <person name="Kiss B."/>
            <person name="Kocsube S."/>
            <person name="Kotiranta H."/>
            <person name="LaButti K.M."/>
            <person name="Lechner B.E."/>
            <person name="Liimatainen K."/>
            <person name="Lipzen A."/>
            <person name="Lukacs Z."/>
            <person name="Mihaltcheva S."/>
            <person name="Morgado L.N."/>
            <person name="Niskanen T."/>
            <person name="Noordeloos M.E."/>
            <person name="Ohm R.A."/>
            <person name="Ortiz-Santana B."/>
            <person name="Ovrebo C."/>
            <person name="Racz N."/>
            <person name="Riley R."/>
            <person name="Savchenko A."/>
            <person name="Shiryaev A."/>
            <person name="Soop K."/>
            <person name="Spirin V."/>
            <person name="Szebenyi C."/>
            <person name="Tomsovsky M."/>
            <person name="Tulloss R.E."/>
            <person name="Uehling J."/>
            <person name="Grigoriev I.V."/>
            <person name="Vagvolgyi C."/>
            <person name="Papp T."/>
            <person name="Martin F.M."/>
            <person name="Miettinen O."/>
            <person name="Hibbett D.S."/>
            <person name="Nagy L.G."/>
        </authorList>
    </citation>
    <scope>NUCLEOTIDE SEQUENCE [LARGE SCALE GENOMIC DNA]</scope>
    <source>
        <strain evidence="1 2">CBS 121175</strain>
    </source>
</reference>
<evidence type="ECO:0000313" key="2">
    <source>
        <dbReference type="Proteomes" id="UP000307440"/>
    </source>
</evidence>
<proteinExistence type="predicted"/>
<dbReference type="EMBL" id="ML210164">
    <property type="protein sequence ID" value="TFK27488.1"/>
    <property type="molecule type" value="Genomic_DNA"/>
</dbReference>
<dbReference type="AlphaFoldDB" id="A0A5C3L481"/>
<organism evidence="1 2">
    <name type="scientific">Coprinopsis marcescibilis</name>
    <name type="common">Agaric fungus</name>
    <name type="synonym">Psathyrella marcescibilis</name>
    <dbReference type="NCBI Taxonomy" id="230819"/>
    <lineage>
        <taxon>Eukaryota</taxon>
        <taxon>Fungi</taxon>
        <taxon>Dikarya</taxon>
        <taxon>Basidiomycota</taxon>
        <taxon>Agaricomycotina</taxon>
        <taxon>Agaricomycetes</taxon>
        <taxon>Agaricomycetidae</taxon>
        <taxon>Agaricales</taxon>
        <taxon>Agaricineae</taxon>
        <taxon>Psathyrellaceae</taxon>
        <taxon>Coprinopsis</taxon>
    </lineage>
</organism>
<evidence type="ECO:0000313" key="1">
    <source>
        <dbReference type="EMBL" id="TFK27488.1"/>
    </source>
</evidence>
<gene>
    <name evidence="1" type="ORF">FA15DRAFT_692469</name>
</gene>
<keyword evidence="2" id="KW-1185">Reference proteome</keyword>
<name>A0A5C3L481_COPMA</name>
<protein>
    <submittedName>
        <fullName evidence="1">Uncharacterized protein</fullName>
    </submittedName>
</protein>